<protein>
    <submittedName>
        <fullName evidence="3">Uncharacterized protein</fullName>
    </submittedName>
</protein>
<accession>A0AA36GTK5</accession>
<feature type="region of interest" description="Disordered" evidence="1">
    <location>
        <begin position="249"/>
        <end position="297"/>
    </location>
</feature>
<evidence type="ECO:0000256" key="1">
    <source>
        <dbReference type="SAM" id="MobiDB-lite"/>
    </source>
</evidence>
<keyword evidence="2" id="KW-0472">Membrane</keyword>
<dbReference type="AlphaFoldDB" id="A0AA36GTK5"/>
<evidence type="ECO:0000256" key="2">
    <source>
        <dbReference type="SAM" id="Phobius"/>
    </source>
</evidence>
<comment type="caution">
    <text evidence="3">The sequence shown here is derived from an EMBL/GenBank/DDBJ whole genome shotgun (WGS) entry which is preliminary data.</text>
</comment>
<name>A0AA36GTK5_CYLNA</name>
<sequence length="297" mass="33833">MLTTFSYSVSLCMCHEWNLITKLPEGAKEDGTKFQAVYWFVISKPILYPCQSNITVSLLYVEDPPDDKNDYCQVRSDEDYNILACRRRRKLLHSKSWVPKTLLDFLWRYVPSLGEDHVRSVLCLMSKYKTLKFPPLPTIAKTSSTLTTATTKRTTTTSSSTIRAAMPTSVLTSPTAVKTSSIISTTKSNSYIPQYTGDGEKHVERRRRSIASFLFIVVPLIVIKLLLLILLIITIRELRRIRKHRNEPKPLHSLEEKEKSRDSAEVTTGTPAMNLRNEPIKESVTPSKESISQLKSH</sequence>
<evidence type="ECO:0000313" key="4">
    <source>
        <dbReference type="Proteomes" id="UP001176961"/>
    </source>
</evidence>
<reference evidence="3" key="1">
    <citation type="submission" date="2023-07" db="EMBL/GenBank/DDBJ databases">
        <authorList>
            <consortium name="CYATHOMIX"/>
        </authorList>
    </citation>
    <scope>NUCLEOTIDE SEQUENCE</scope>
    <source>
        <strain evidence="3">N/A</strain>
    </source>
</reference>
<organism evidence="3 4">
    <name type="scientific">Cylicocyclus nassatus</name>
    <name type="common">Nematode worm</name>
    <dbReference type="NCBI Taxonomy" id="53992"/>
    <lineage>
        <taxon>Eukaryota</taxon>
        <taxon>Metazoa</taxon>
        <taxon>Ecdysozoa</taxon>
        <taxon>Nematoda</taxon>
        <taxon>Chromadorea</taxon>
        <taxon>Rhabditida</taxon>
        <taxon>Rhabditina</taxon>
        <taxon>Rhabditomorpha</taxon>
        <taxon>Strongyloidea</taxon>
        <taxon>Strongylidae</taxon>
        <taxon>Cylicocyclus</taxon>
    </lineage>
</organism>
<gene>
    <name evidence="3" type="ORF">CYNAS_LOCUS10088</name>
</gene>
<keyword evidence="2" id="KW-0812">Transmembrane</keyword>
<keyword evidence="4" id="KW-1185">Reference proteome</keyword>
<keyword evidence="2" id="KW-1133">Transmembrane helix</keyword>
<feature type="compositionally biased region" description="Polar residues" evidence="1">
    <location>
        <begin position="284"/>
        <end position="297"/>
    </location>
</feature>
<feature type="compositionally biased region" description="Basic and acidic residues" evidence="1">
    <location>
        <begin position="249"/>
        <end position="264"/>
    </location>
</feature>
<dbReference type="EMBL" id="CATQJL010000223">
    <property type="protein sequence ID" value="CAJ0598105.1"/>
    <property type="molecule type" value="Genomic_DNA"/>
</dbReference>
<feature type="transmembrane region" description="Helical" evidence="2">
    <location>
        <begin position="210"/>
        <end position="235"/>
    </location>
</feature>
<evidence type="ECO:0000313" key="3">
    <source>
        <dbReference type="EMBL" id="CAJ0598105.1"/>
    </source>
</evidence>
<proteinExistence type="predicted"/>
<dbReference type="Proteomes" id="UP001176961">
    <property type="component" value="Unassembled WGS sequence"/>
</dbReference>